<dbReference type="EMBL" id="CAAHDH010000009">
    <property type="protein sequence ID" value="VGM56297.1"/>
    <property type="molecule type" value="Genomic_DNA"/>
</dbReference>
<protein>
    <submittedName>
        <fullName evidence="2">DNA primase TraC</fullName>
        <ecNumber evidence="2">2.7.7.-</ecNumber>
    </submittedName>
</protein>
<organism evidence="2">
    <name type="scientific">Klebsiella pneumoniae</name>
    <dbReference type="NCBI Taxonomy" id="573"/>
    <lineage>
        <taxon>Bacteria</taxon>
        <taxon>Pseudomonadati</taxon>
        <taxon>Pseudomonadota</taxon>
        <taxon>Gammaproteobacteria</taxon>
        <taxon>Enterobacterales</taxon>
        <taxon>Enterobacteriaceae</taxon>
        <taxon>Klebsiella/Raoultella group</taxon>
        <taxon>Klebsiella</taxon>
        <taxon>Klebsiella pneumoniae complex</taxon>
    </lineage>
</organism>
<accession>A0A486VZ02</accession>
<dbReference type="InterPro" id="IPR043764">
    <property type="entry name" value="DUF5710"/>
</dbReference>
<gene>
    <name evidence="2" type="primary">traC_2</name>
    <name evidence="2" type="ORF">SAMEA4873563_04766</name>
</gene>
<name>A0A486VZ02_KLEPN</name>
<reference evidence="2" key="1">
    <citation type="submission" date="2019-03" db="EMBL/GenBank/DDBJ databases">
        <authorList>
            <consortium name="Pathogen Informatics"/>
        </authorList>
    </citation>
    <scope>NUCLEOTIDE SEQUENCE</scope>
    <source>
        <strain evidence="2">5012STDY7626362</strain>
    </source>
</reference>
<dbReference type="RefSeq" id="WP_048330700.1">
    <property type="nucleotide sequence ID" value="NZ_BIIY01000018.1"/>
</dbReference>
<sequence>MPKTDLNVPFDEKDEVKRLGGRWDPENKTWFIPDGIAQAPFEKWIPFRNVRAPYWYIAQTMGTCWKCHEGTLLTAILLPDGHETLEAEEDEVDDNTTNSDTMQTYWLAQDKPAFIFYIDDMPREVLSQLGRVRHYLSRDYSKTTDSRYWMNHCQHCHAKQGDFPLHCEPNGFFVPLEIRHGQDIELHTIKTAFTAACGGISHDHIHIHFGDSGVSTAGEMLPWMKIVS</sequence>
<keyword evidence="2" id="KW-0808">Transferase</keyword>
<dbReference type="AlphaFoldDB" id="A0A486VZ02"/>
<evidence type="ECO:0000313" key="2">
    <source>
        <dbReference type="EMBL" id="VGM56297.1"/>
    </source>
</evidence>
<dbReference type="Pfam" id="PF18974">
    <property type="entry name" value="DUF5710"/>
    <property type="match status" value="1"/>
</dbReference>
<evidence type="ECO:0000259" key="1">
    <source>
        <dbReference type="Pfam" id="PF18974"/>
    </source>
</evidence>
<proteinExistence type="predicted"/>
<feature type="domain" description="DUF5710" evidence="1">
    <location>
        <begin position="3"/>
        <end position="46"/>
    </location>
</feature>
<dbReference type="GO" id="GO:0016779">
    <property type="term" value="F:nucleotidyltransferase activity"/>
    <property type="evidence" value="ECO:0007669"/>
    <property type="project" value="UniProtKB-KW"/>
</dbReference>
<dbReference type="EC" id="2.7.7.-" evidence="2"/>
<keyword evidence="2" id="KW-0548">Nucleotidyltransferase</keyword>